<keyword evidence="14" id="KW-1185">Reference proteome</keyword>
<evidence type="ECO:0000256" key="11">
    <source>
        <dbReference type="RuleBase" id="RU366046"/>
    </source>
</evidence>
<comment type="pathway">
    <text evidence="3 11">Carbohydrate metabolism; galactose metabolism.</text>
</comment>
<evidence type="ECO:0000259" key="12">
    <source>
        <dbReference type="Pfam" id="PF01370"/>
    </source>
</evidence>
<dbReference type="CDD" id="cd05247">
    <property type="entry name" value="UDP_G4E_1_SDR_e"/>
    <property type="match status" value="1"/>
</dbReference>
<evidence type="ECO:0000256" key="10">
    <source>
        <dbReference type="ARBA" id="ARBA00023277"/>
    </source>
</evidence>
<dbReference type="NCBIfam" id="TIGR01179">
    <property type="entry name" value="galE"/>
    <property type="match status" value="1"/>
</dbReference>
<evidence type="ECO:0000313" key="13">
    <source>
        <dbReference type="EMBL" id="TEB08145.1"/>
    </source>
</evidence>
<dbReference type="Proteomes" id="UP000298324">
    <property type="component" value="Unassembled WGS sequence"/>
</dbReference>
<evidence type="ECO:0000256" key="4">
    <source>
        <dbReference type="ARBA" id="ARBA00007637"/>
    </source>
</evidence>
<dbReference type="AlphaFoldDB" id="A0A4Y7RGK4"/>
<evidence type="ECO:0000256" key="9">
    <source>
        <dbReference type="ARBA" id="ARBA00023235"/>
    </source>
</evidence>
<dbReference type="SUPFAM" id="SSF51735">
    <property type="entry name" value="NAD(P)-binding Rossmann-fold domains"/>
    <property type="match status" value="1"/>
</dbReference>
<keyword evidence="8" id="KW-0299">Galactose metabolism</keyword>
<accession>A0A4Y7RGK4</accession>
<dbReference type="GO" id="GO:0003978">
    <property type="term" value="F:UDP-glucose 4-epimerase activity"/>
    <property type="evidence" value="ECO:0007669"/>
    <property type="project" value="UniProtKB-UniRule"/>
</dbReference>
<comment type="cofactor">
    <cofactor evidence="2 11">
        <name>NAD(+)</name>
        <dbReference type="ChEBI" id="CHEBI:57540"/>
    </cofactor>
</comment>
<evidence type="ECO:0000256" key="5">
    <source>
        <dbReference type="ARBA" id="ARBA00013189"/>
    </source>
</evidence>
<keyword evidence="7 11" id="KW-0520">NAD</keyword>
<evidence type="ECO:0000256" key="8">
    <source>
        <dbReference type="ARBA" id="ARBA00023144"/>
    </source>
</evidence>
<comment type="caution">
    <text evidence="13">The sequence shown here is derived from an EMBL/GenBank/DDBJ whole genome shotgun (WGS) entry which is preliminary data.</text>
</comment>
<evidence type="ECO:0000256" key="2">
    <source>
        <dbReference type="ARBA" id="ARBA00001911"/>
    </source>
</evidence>
<dbReference type="InterPro" id="IPR036291">
    <property type="entry name" value="NAD(P)-bd_dom_sf"/>
</dbReference>
<protein>
    <recommendedName>
        <fullName evidence="6 11">UDP-glucose 4-epimerase</fullName>
        <ecNumber evidence="5 11">5.1.3.2</ecNumber>
    </recommendedName>
</protein>
<evidence type="ECO:0000256" key="7">
    <source>
        <dbReference type="ARBA" id="ARBA00023027"/>
    </source>
</evidence>
<proteinExistence type="inferred from homology"/>
<comment type="similarity">
    <text evidence="4 11">Belongs to the NAD(P)-dependent epimerase/dehydratase family.</text>
</comment>
<dbReference type="GO" id="GO:0033499">
    <property type="term" value="P:galactose catabolic process via UDP-galactose, Leloir pathway"/>
    <property type="evidence" value="ECO:0007669"/>
    <property type="project" value="TreeGrafter"/>
</dbReference>
<comment type="catalytic activity">
    <reaction evidence="1 11">
        <text>UDP-alpha-D-glucose = UDP-alpha-D-galactose</text>
        <dbReference type="Rhea" id="RHEA:22168"/>
        <dbReference type="ChEBI" id="CHEBI:58885"/>
        <dbReference type="ChEBI" id="CHEBI:66914"/>
        <dbReference type="EC" id="5.1.3.2"/>
    </reaction>
</comment>
<dbReference type="EC" id="5.1.3.2" evidence="5 11"/>
<dbReference type="EMBL" id="QFGA01000001">
    <property type="protein sequence ID" value="TEB08145.1"/>
    <property type="molecule type" value="Genomic_DNA"/>
</dbReference>
<sequence length="328" mass="35765">MNILVTGGAGYIGSHTVRELVNRGHQVVVLDNLTRGHQAAVKEGFLVKGDTSDRALLKQLFAEFEVDAVMHFAASSQVGESVRLPSDYYHNNVVKGLNLLDAMVESEVRYLVFSSTAAVYGEPREVPIPESHPANPTNPYGATKLALEGAMRWYGDAYGLRWASLRYFNAAGADPEGDIGEDHTPETHLIPLVLKVALGQMPHLEVYGNDYPTPDGTCVRDYIHVNDLAQAHILALDALAGGAPSSAYNLGNGNGYTVLDVIRTAGEVVGRTLPVKFTARRPGDPAMLVAGSDKIKSELGWQPLYPRLKDIIETAWRWHLSHPQGFEK</sequence>
<gene>
    <name evidence="13" type="primary">galE</name>
    <name evidence="13" type="ORF">Psch_01700</name>
</gene>
<dbReference type="Gene3D" id="3.90.25.10">
    <property type="entry name" value="UDP-galactose 4-epimerase, domain 1"/>
    <property type="match status" value="1"/>
</dbReference>
<dbReference type="Gene3D" id="3.40.50.720">
    <property type="entry name" value="NAD(P)-binding Rossmann-like Domain"/>
    <property type="match status" value="1"/>
</dbReference>
<evidence type="ECO:0000256" key="1">
    <source>
        <dbReference type="ARBA" id="ARBA00000083"/>
    </source>
</evidence>
<evidence type="ECO:0000313" key="14">
    <source>
        <dbReference type="Proteomes" id="UP000298324"/>
    </source>
</evidence>
<reference evidence="13 14" key="1">
    <citation type="journal article" date="2018" name="Environ. Microbiol.">
        <title>Novel energy conservation strategies and behaviour of Pelotomaculum schinkii driving syntrophic propionate catabolism.</title>
        <authorList>
            <person name="Hidalgo-Ahumada C.A.P."/>
            <person name="Nobu M.K."/>
            <person name="Narihiro T."/>
            <person name="Tamaki H."/>
            <person name="Liu W.T."/>
            <person name="Kamagata Y."/>
            <person name="Stams A.J.M."/>
            <person name="Imachi H."/>
            <person name="Sousa D.Z."/>
        </authorList>
    </citation>
    <scope>NUCLEOTIDE SEQUENCE [LARGE SCALE GENOMIC DNA]</scope>
    <source>
        <strain evidence="13 14">HH</strain>
    </source>
</reference>
<dbReference type="UniPathway" id="UPA00214"/>
<dbReference type="InterPro" id="IPR001509">
    <property type="entry name" value="Epimerase_deHydtase"/>
</dbReference>
<keyword evidence="9 11" id="KW-0413">Isomerase</keyword>
<comment type="subunit">
    <text evidence="11">Homodimer.</text>
</comment>
<dbReference type="PANTHER" id="PTHR43725">
    <property type="entry name" value="UDP-GLUCOSE 4-EPIMERASE"/>
    <property type="match status" value="1"/>
</dbReference>
<dbReference type="RefSeq" id="WP_190239861.1">
    <property type="nucleotide sequence ID" value="NZ_QFGA01000001.1"/>
</dbReference>
<organism evidence="13 14">
    <name type="scientific">Pelotomaculum schinkii</name>
    <dbReference type="NCBI Taxonomy" id="78350"/>
    <lineage>
        <taxon>Bacteria</taxon>
        <taxon>Bacillati</taxon>
        <taxon>Bacillota</taxon>
        <taxon>Clostridia</taxon>
        <taxon>Eubacteriales</taxon>
        <taxon>Desulfotomaculaceae</taxon>
        <taxon>Pelotomaculum</taxon>
    </lineage>
</organism>
<evidence type="ECO:0000256" key="3">
    <source>
        <dbReference type="ARBA" id="ARBA00004947"/>
    </source>
</evidence>
<dbReference type="Pfam" id="PF01370">
    <property type="entry name" value="Epimerase"/>
    <property type="match status" value="1"/>
</dbReference>
<dbReference type="InterPro" id="IPR005886">
    <property type="entry name" value="UDP_G4E"/>
</dbReference>
<feature type="domain" description="NAD-dependent epimerase/dehydratase" evidence="12">
    <location>
        <begin position="3"/>
        <end position="251"/>
    </location>
</feature>
<keyword evidence="10 11" id="KW-0119">Carbohydrate metabolism</keyword>
<evidence type="ECO:0000256" key="6">
    <source>
        <dbReference type="ARBA" id="ARBA00018569"/>
    </source>
</evidence>
<name>A0A4Y7RGK4_9FIRM</name>
<dbReference type="PANTHER" id="PTHR43725:SF53">
    <property type="entry name" value="UDP-ARABINOSE 4-EPIMERASE 1"/>
    <property type="match status" value="1"/>
</dbReference>